<keyword evidence="1 2" id="KW-0597">Phosphoprotein</keyword>
<dbReference type="SMART" id="SM00448">
    <property type="entry name" value="REC"/>
    <property type="match status" value="1"/>
</dbReference>
<evidence type="ECO:0000256" key="1">
    <source>
        <dbReference type="ARBA" id="ARBA00022553"/>
    </source>
</evidence>
<dbReference type="SUPFAM" id="SSF52172">
    <property type="entry name" value="CheY-like"/>
    <property type="match status" value="1"/>
</dbReference>
<comment type="caution">
    <text evidence="4">The sequence shown here is derived from an EMBL/GenBank/DDBJ whole genome shotgun (WGS) entry which is preliminary data.</text>
</comment>
<evidence type="ECO:0000313" key="4">
    <source>
        <dbReference type="EMBL" id="MDQ0463187.1"/>
    </source>
</evidence>
<name>A0ABU0IQG1_9CAUL</name>
<dbReference type="Pfam" id="PF00072">
    <property type="entry name" value="Response_reg"/>
    <property type="match status" value="1"/>
</dbReference>
<sequence length="121" mass="13111">MARPQILVVDDNELVAEVAAALLDALGYDTRIATGPAEAMDLYEEGHFTAVLSDIVMPGGISGVQLARRLRIRQPDLPILLSTGYSEALAYEVMDFPVLHKPYRLADLESALGRLFGSPLS</sequence>
<dbReference type="PANTHER" id="PTHR44591:SF21">
    <property type="entry name" value="TWO-COMPONENT RESPONSE REGULATOR"/>
    <property type="match status" value="1"/>
</dbReference>
<dbReference type="PROSITE" id="PS50110">
    <property type="entry name" value="RESPONSE_REGULATORY"/>
    <property type="match status" value="1"/>
</dbReference>
<evidence type="ECO:0000313" key="5">
    <source>
        <dbReference type="Proteomes" id="UP001228905"/>
    </source>
</evidence>
<accession>A0ABU0IQG1</accession>
<protein>
    <submittedName>
        <fullName evidence="4">CheY-like chemotaxis protein</fullName>
    </submittedName>
</protein>
<dbReference type="InterPro" id="IPR011006">
    <property type="entry name" value="CheY-like_superfamily"/>
</dbReference>
<dbReference type="PANTHER" id="PTHR44591">
    <property type="entry name" value="STRESS RESPONSE REGULATOR PROTEIN 1"/>
    <property type="match status" value="1"/>
</dbReference>
<evidence type="ECO:0000259" key="3">
    <source>
        <dbReference type="PROSITE" id="PS50110"/>
    </source>
</evidence>
<dbReference type="InterPro" id="IPR001789">
    <property type="entry name" value="Sig_transdc_resp-reg_receiver"/>
</dbReference>
<feature type="modified residue" description="4-aspartylphosphate" evidence="2">
    <location>
        <position position="54"/>
    </location>
</feature>
<dbReference type="EMBL" id="JAUSVS010000001">
    <property type="protein sequence ID" value="MDQ0463187.1"/>
    <property type="molecule type" value="Genomic_DNA"/>
</dbReference>
<proteinExistence type="predicted"/>
<dbReference type="Proteomes" id="UP001228905">
    <property type="component" value="Unassembled WGS sequence"/>
</dbReference>
<feature type="domain" description="Response regulatory" evidence="3">
    <location>
        <begin position="5"/>
        <end position="116"/>
    </location>
</feature>
<gene>
    <name evidence="4" type="ORF">QO010_000935</name>
</gene>
<reference evidence="4 5" key="1">
    <citation type="submission" date="2023-07" db="EMBL/GenBank/DDBJ databases">
        <title>Genomic Encyclopedia of Type Strains, Phase IV (KMG-IV): sequencing the most valuable type-strain genomes for metagenomic binning, comparative biology and taxonomic classification.</title>
        <authorList>
            <person name="Goeker M."/>
        </authorList>
    </citation>
    <scope>NUCLEOTIDE SEQUENCE [LARGE SCALE GENOMIC DNA]</scope>
    <source>
        <strain evidence="4 5">DSM 18695</strain>
    </source>
</reference>
<dbReference type="InterPro" id="IPR050595">
    <property type="entry name" value="Bact_response_regulator"/>
</dbReference>
<keyword evidence="5" id="KW-1185">Reference proteome</keyword>
<dbReference type="RefSeq" id="WP_307346634.1">
    <property type="nucleotide sequence ID" value="NZ_JAUSVS010000001.1"/>
</dbReference>
<evidence type="ECO:0000256" key="2">
    <source>
        <dbReference type="PROSITE-ProRule" id="PRU00169"/>
    </source>
</evidence>
<dbReference type="Gene3D" id="3.40.50.2300">
    <property type="match status" value="1"/>
</dbReference>
<organism evidence="4 5">
    <name type="scientific">Caulobacter ginsengisoli</name>
    <dbReference type="NCBI Taxonomy" id="400775"/>
    <lineage>
        <taxon>Bacteria</taxon>
        <taxon>Pseudomonadati</taxon>
        <taxon>Pseudomonadota</taxon>
        <taxon>Alphaproteobacteria</taxon>
        <taxon>Caulobacterales</taxon>
        <taxon>Caulobacteraceae</taxon>
        <taxon>Caulobacter</taxon>
    </lineage>
</organism>